<feature type="transmembrane region" description="Helical" evidence="1">
    <location>
        <begin position="123"/>
        <end position="145"/>
    </location>
</feature>
<reference evidence="3 4" key="1">
    <citation type="journal article" date="2022" name="Microbiol. Resour. Announc.">
        <title>Complete Genome Sequence of the Hyperthermophilic and Acidophilic Archaeon Saccharolobus caldissimus Strain HS-3T.</title>
        <authorList>
            <person name="Sakai H.D."/>
            <person name="Kurosawa N."/>
        </authorList>
    </citation>
    <scope>NUCLEOTIDE SEQUENCE [LARGE SCALE GENOMIC DNA]</scope>
    <source>
        <strain evidence="3 4">JCM32116</strain>
    </source>
</reference>
<accession>A0AAQ4CW41</accession>
<evidence type="ECO:0000256" key="1">
    <source>
        <dbReference type="SAM" id="Phobius"/>
    </source>
</evidence>
<organism evidence="3 4">
    <name type="scientific">Saccharolobus caldissimus</name>
    <dbReference type="NCBI Taxonomy" id="1702097"/>
    <lineage>
        <taxon>Archaea</taxon>
        <taxon>Thermoproteota</taxon>
        <taxon>Thermoprotei</taxon>
        <taxon>Sulfolobales</taxon>
        <taxon>Sulfolobaceae</taxon>
        <taxon>Saccharolobus</taxon>
    </lineage>
</organism>
<dbReference type="KEGG" id="scas:SACC_30390"/>
<feature type="transmembrane region" description="Helical" evidence="1">
    <location>
        <begin position="319"/>
        <end position="344"/>
    </location>
</feature>
<dbReference type="Gene3D" id="1.20.1250.20">
    <property type="entry name" value="MFS general substrate transporter like domains"/>
    <property type="match status" value="2"/>
</dbReference>
<dbReference type="InterPro" id="IPR011701">
    <property type="entry name" value="MFS"/>
</dbReference>
<feature type="domain" description="Major facilitator superfamily (MFS) profile" evidence="2">
    <location>
        <begin position="152"/>
        <end position="390"/>
    </location>
</feature>
<dbReference type="PANTHER" id="PTHR23526:SF2">
    <property type="entry name" value="MAJOR FACILITATOR SUPERFAMILY (MFS) PROFILE DOMAIN-CONTAINING PROTEIN"/>
    <property type="match status" value="1"/>
</dbReference>
<keyword evidence="1" id="KW-0472">Membrane</keyword>
<dbReference type="SUPFAM" id="SSF103473">
    <property type="entry name" value="MFS general substrate transporter"/>
    <property type="match status" value="1"/>
</dbReference>
<dbReference type="RefSeq" id="WP_229570673.1">
    <property type="nucleotide sequence ID" value="NZ_AP025226.1"/>
</dbReference>
<sequence length="390" mass="43934">MKPLRTYALLNNLATSLVNPFVAFFTASNGITGVFLALVSSANTVFPGVIQYVLANMLIRAKRIISIGAFIGGLFWIFIGLTSLYNSYFVFIYIIITTALGAANFGWLLILDKVSSTQRGKTLAYYNFYASIGGLIATLITGFIVGDNLALMKYFFIISGLIYLLSAYIIEKSDVDVNYEGKRYSIKRSIISNVEIRRFILINFIFTFIWSMAWPIFPLAQVYKFHMNEFEVAIINVTGGASTVALQRIIGRLVDKYRRKIMFLGRFALATFPLAYALSTTVYEIYIANLVSGFTNSASISYTAYLFDNSDYYEKRINIALYNMFNGLAALLGSTISSIIFSLILDWFNIIFAINIMLIAIGILRILTSLLYLNVKEKVRYNINNMTQVK</sequence>
<dbReference type="EMBL" id="AP025226">
    <property type="protein sequence ID" value="BDC00023.1"/>
    <property type="molecule type" value="Genomic_DNA"/>
</dbReference>
<feature type="transmembrane region" description="Helical" evidence="1">
    <location>
        <begin position="67"/>
        <end position="85"/>
    </location>
</feature>
<name>A0AAQ4CW41_9CREN</name>
<feature type="transmembrane region" description="Helical" evidence="1">
    <location>
        <begin position="151"/>
        <end position="170"/>
    </location>
</feature>
<dbReference type="PROSITE" id="PS50850">
    <property type="entry name" value="MFS"/>
    <property type="match status" value="1"/>
</dbReference>
<evidence type="ECO:0000313" key="4">
    <source>
        <dbReference type="Proteomes" id="UP001319921"/>
    </source>
</evidence>
<dbReference type="GeneID" id="68867762"/>
<evidence type="ECO:0000313" key="3">
    <source>
        <dbReference type="EMBL" id="BDC00023.1"/>
    </source>
</evidence>
<proteinExistence type="predicted"/>
<protein>
    <submittedName>
        <fullName evidence="3">MFS transporter</fullName>
    </submittedName>
</protein>
<dbReference type="GO" id="GO:0022857">
    <property type="term" value="F:transmembrane transporter activity"/>
    <property type="evidence" value="ECO:0007669"/>
    <property type="project" value="InterPro"/>
</dbReference>
<feature type="transmembrane region" description="Helical" evidence="1">
    <location>
        <begin position="199"/>
        <end position="220"/>
    </location>
</feature>
<dbReference type="Pfam" id="PF07690">
    <property type="entry name" value="MFS_1"/>
    <property type="match status" value="2"/>
</dbReference>
<keyword evidence="4" id="KW-1185">Reference proteome</keyword>
<feature type="transmembrane region" description="Helical" evidence="1">
    <location>
        <begin position="91"/>
        <end position="111"/>
    </location>
</feature>
<dbReference type="InterPro" id="IPR020846">
    <property type="entry name" value="MFS_dom"/>
</dbReference>
<feature type="transmembrane region" description="Helical" evidence="1">
    <location>
        <begin position="285"/>
        <end position="307"/>
    </location>
</feature>
<dbReference type="InterPro" id="IPR036259">
    <property type="entry name" value="MFS_trans_sf"/>
</dbReference>
<keyword evidence="1" id="KW-0812">Transmembrane</keyword>
<dbReference type="InterPro" id="IPR052528">
    <property type="entry name" value="Sugar_transport-like"/>
</dbReference>
<feature type="transmembrane region" description="Helical" evidence="1">
    <location>
        <begin position="263"/>
        <end position="279"/>
    </location>
</feature>
<gene>
    <name evidence="3" type="ORF">SACC_30390</name>
</gene>
<dbReference type="AlphaFoldDB" id="A0AAQ4CW41"/>
<evidence type="ECO:0000259" key="2">
    <source>
        <dbReference type="PROSITE" id="PS50850"/>
    </source>
</evidence>
<dbReference type="PANTHER" id="PTHR23526">
    <property type="entry name" value="INTEGRAL MEMBRANE TRANSPORT PROTEIN-RELATED"/>
    <property type="match status" value="1"/>
</dbReference>
<keyword evidence="1" id="KW-1133">Transmembrane helix</keyword>
<feature type="transmembrane region" description="Helical" evidence="1">
    <location>
        <begin position="350"/>
        <end position="373"/>
    </location>
</feature>
<dbReference type="Proteomes" id="UP001319921">
    <property type="component" value="Chromosome"/>
</dbReference>
<feature type="transmembrane region" description="Helical" evidence="1">
    <location>
        <begin position="232"/>
        <end position="251"/>
    </location>
</feature>